<evidence type="ECO:0000256" key="1">
    <source>
        <dbReference type="SAM" id="Phobius"/>
    </source>
</evidence>
<evidence type="ECO:0000313" key="3">
    <source>
        <dbReference type="Proteomes" id="UP001304298"/>
    </source>
</evidence>
<proteinExistence type="predicted"/>
<gene>
    <name evidence="2" type="ORF">VA596_04295</name>
</gene>
<dbReference type="Proteomes" id="UP001304298">
    <property type="component" value="Unassembled WGS sequence"/>
</dbReference>
<feature type="transmembrane region" description="Helical" evidence="1">
    <location>
        <begin position="51"/>
        <end position="69"/>
    </location>
</feature>
<dbReference type="RefSeq" id="WP_323323814.1">
    <property type="nucleotide sequence ID" value="NZ_JAYFSI010000001.1"/>
</dbReference>
<keyword evidence="1" id="KW-0472">Membrane</keyword>
<feature type="transmembrane region" description="Helical" evidence="1">
    <location>
        <begin position="12"/>
        <end position="31"/>
    </location>
</feature>
<protein>
    <submittedName>
        <fullName evidence="2">Uncharacterized protein</fullName>
    </submittedName>
</protein>
<reference evidence="2 3" key="1">
    <citation type="submission" date="2023-12" db="EMBL/GenBank/DDBJ databases">
        <title>Amycolatopsis sp. V23-08.</title>
        <authorList>
            <person name="Somphong A."/>
        </authorList>
    </citation>
    <scope>NUCLEOTIDE SEQUENCE [LARGE SCALE GENOMIC DNA]</scope>
    <source>
        <strain evidence="2 3">V23-08</strain>
    </source>
</reference>
<sequence length="366" mass="40996">MNHLLDQLYKTKLRLAGLVTAVIGVALLFLAQHVEGVPTLSWLVGWPTKELGSTFLGLGVFGLIFEYYARKEADARATENFRRALRQEAPALVDAVLDSFAASPDRLKNIASDETLDRIAANTIGLRVDDPELAAEAYADLREQVIRSPERWRDVDIAVSLSPWEVGPAQGRGSMFVATVRWEYKVRPVSPTMRFVCLSDESEYRDLRRDPTVAGRWYFDTSVPLDAADPEVFTLVRLSVDGKDRKIRRSTREGSQQATVSLGPEVVGRDVTISYTYRVLVQRHGHLLYLDIPRPTKGVHVKLDYANAGIRRVNVIDYFASPTASRVETSAASTPVKTIDVSFERWVFPRAGVAFVWVLDEELKTS</sequence>
<keyword evidence="3" id="KW-1185">Reference proteome</keyword>
<keyword evidence="1" id="KW-1133">Transmembrane helix</keyword>
<evidence type="ECO:0000313" key="2">
    <source>
        <dbReference type="EMBL" id="MEA5358745.1"/>
    </source>
</evidence>
<dbReference type="EMBL" id="JAYFSI010000001">
    <property type="protein sequence ID" value="MEA5358745.1"/>
    <property type="molecule type" value="Genomic_DNA"/>
</dbReference>
<keyword evidence="1" id="KW-0812">Transmembrane</keyword>
<organism evidence="2 3">
    <name type="scientific">Amycolatopsis heterodermiae</name>
    <dbReference type="NCBI Taxonomy" id="3110235"/>
    <lineage>
        <taxon>Bacteria</taxon>
        <taxon>Bacillati</taxon>
        <taxon>Actinomycetota</taxon>
        <taxon>Actinomycetes</taxon>
        <taxon>Pseudonocardiales</taxon>
        <taxon>Pseudonocardiaceae</taxon>
        <taxon>Amycolatopsis</taxon>
    </lineage>
</organism>
<name>A0ABU5QYN2_9PSEU</name>
<comment type="caution">
    <text evidence="2">The sequence shown here is derived from an EMBL/GenBank/DDBJ whole genome shotgun (WGS) entry which is preliminary data.</text>
</comment>
<accession>A0ABU5QYN2</accession>